<dbReference type="EMBL" id="PDUD01000019">
    <property type="protein sequence ID" value="PHN05908.1"/>
    <property type="molecule type" value="Genomic_DNA"/>
</dbReference>
<dbReference type="InterPro" id="IPR036942">
    <property type="entry name" value="Beta-barrel_TonB_sf"/>
</dbReference>
<keyword evidence="8" id="KW-1185">Reference proteome</keyword>
<comment type="subcellular location">
    <subcellularLocation>
        <location evidence="1">Cell outer membrane</location>
    </subcellularLocation>
</comment>
<evidence type="ECO:0000256" key="4">
    <source>
        <dbReference type="SAM" id="MobiDB-lite"/>
    </source>
</evidence>
<dbReference type="AlphaFoldDB" id="A0A2D0NC06"/>
<feature type="region of interest" description="Disordered" evidence="4">
    <location>
        <begin position="795"/>
        <end position="820"/>
    </location>
</feature>
<feature type="domain" description="Outer membrane protein beta-barrel" evidence="6">
    <location>
        <begin position="382"/>
        <end position="792"/>
    </location>
</feature>
<comment type="caution">
    <text evidence="7">The sequence shown here is derived from an EMBL/GenBank/DDBJ whole genome shotgun (WGS) entry which is preliminary data.</text>
</comment>
<evidence type="ECO:0000256" key="2">
    <source>
        <dbReference type="ARBA" id="ARBA00023136"/>
    </source>
</evidence>
<dbReference type="Proteomes" id="UP000223913">
    <property type="component" value="Unassembled WGS sequence"/>
</dbReference>
<reference evidence="7 8" key="1">
    <citation type="submission" date="2017-10" db="EMBL/GenBank/DDBJ databases">
        <title>The draft genome sequence of Lewinella nigricans NBRC 102662.</title>
        <authorList>
            <person name="Wang K."/>
        </authorList>
    </citation>
    <scope>NUCLEOTIDE SEQUENCE [LARGE SCALE GENOMIC DNA]</scope>
    <source>
        <strain evidence="7 8">NBRC 102662</strain>
    </source>
</reference>
<protein>
    <submittedName>
        <fullName evidence="7">TonB-dependent receptor</fullName>
    </submittedName>
</protein>
<proteinExistence type="predicted"/>
<dbReference type="Gene3D" id="2.170.130.10">
    <property type="entry name" value="TonB-dependent receptor, plug domain"/>
    <property type="match status" value="1"/>
</dbReference>
<sequence>MKDSVLRLIIAFLFLLIGIQFASAQGKVIGSVFDTDETTPLQFAAVSIYSQSDTAMITGGTTDLDGNFEIPVSFGKYMIKVDFISYRSIWSDGFEVSAANSTVDMGMVTLSTDATVLQEIEVRAEKSTLQMAMDKKVFNVGKDLASTSGSASEVLDNIPSVTVDVEGNVSLRGSEGVRILVDGKPSGLVGVRGANGLQSLGADMIEKVEVITNPSARYEAEGMTGIINIILKKERKEGLNGSFDLRAGAPANYGAGINLNYRKKKINFFTNYGFRYRRGPGISNQYQEFVQDGQTNIVEVLGDRNRGGYSNSVRMGADYFLNDRNTLTASFNYRNGRDNNESRIEYYDYLNSYPDNLTGITVRTQDELEKEPNLEYALNYKRTFKKDGQELLASVQYRQSTESEDADYRETFFESDFSPLTTPDLLQRSYNEEGEKSLLLQTDYIQPIGREGKLEFGYRGSFRQIDNDYLVEEFADDVWGTLPNLSNDFNYDENIHAIYAILGNKPGRFSYQFGLRMEVSDVLTELLQTGERNDRTYTNFFPSAHFTYELSEGNNVQISYSRRLRRPRFWDLNPFFTFSDARNIFRGNPNLNPEFTDVYEIGHIKYFNNASLSSNIYYRHTNGLIQRIQTLQQEENGDLITVRQPENLATEDAIGLEFIFSADPAKWLRMDASVNAFHSSVDGSNLNQSYVRDAFSWFGRINSRMTIWKKLDVQLRLNYRAPQQTAQGDRKSMSYVDLALSREVLRGKGTLTLSLNDAFNSQKYRYSNYGENFFSEGIHQRRPRSVSLNFSYRLNQSQRKRGDREGGRDGQDFDGGDGQF</sequence>
<evidence type="ECO:0000259" key="6">
    <source>
        <dbReference type="Pfam" id="PF14905"/>
    </source>
</evidence>
<feature type="domain" description="TonB-dependent receptor plug" evidence="5">
    <location>
        <begin position="147"/>
        <end position="225"/>
    </location>
</feature>
<dbReference type="Gene3D" id="2.60.40.1120">
    <property type="entry name" value="Carboxypeptidase-like, regulatory domain"/>
    <property type="match status" value="1"/>
</dbReference>
<dbReference type="PANTHER" id="PTHR40980:SF4">
    <property type="entry name" value="TONB-DEPENDENT RECEPTOR-LIKE BETA-BARREL DOMAIN-CONTAINING PROTEIN"/>
    <property type="match status" value="1"/>
</dbReference>
<dbReference type="SUPFAM" id="SSF56935">
    <property type="entry name" value="Porins"/>
    <property type="match status" value="1"/>
</dbReference>
<evidence type="ECO:0000313" key="8">
    <source>
        <dbReference type="Proteomes" id="UP000223913"/>
    </source>
</evidence>
<keyword evidence="2" id="KW-0472">Membrane</keyword>
<dbReference type="PANTHER" id="PTHR40980">
    <property type="entry name" value="PLUG DOMAIN-CONTAINING PROTEIN"/>
    <property type="match status" value="1"/>
</dbReference>
<evidence type="ECO:0000256" key="3">
    <source>
        <dbReference type="ARBA" id="ARBA00023237"/>
    </source>
</evidence>
<keyword evidence="3" id="KW-0998">Cell outer membrane</keyword>
<accession>A0A2D0NC06</accession>
<dbReference type="InterPro" id="IPR037066">
    <property type="entry name" value="Plug_dom_sf"/>
</dbReference>
<dbReference type="RefSeq" id="WP_099150501.1">
    <property type="nucleotide sequence ID" value="NZ_PDUD01000019.1"/>
</dbReference>
<dbReference type="Pfam" id="PF07715">
    <property type="entry name" value="Plug"/>
    <property type="match status" value="1"/>
</dbReference>
<keyword evidence="7" id="KW-0675">Receptor</keyword>
<dbReference type="OrthoDB" id="8764943at2"/>
<organism evidence="7 8">
    <name type="scientific">Flavilitoribacter nigricans (strain ATCC 23147 / DSM 23189 / NBRC 102662 / NCIMB 1420 / SS-2)</name>
    <name type="common">Lewinella nigricans</name>
    <dbReference type="NCBI Taxonomy" id="1122177"/>
    <lineage>
        <taxon>Bacteria</taxon>
        <taxon>Pseudomonadati</taxon>
        <taxon>Bacteroidota</taxon>
        <taxon>Saprospiria</taxon>
        <taxon>Saprospirales</taxon>
        <taxon>Lewinellaceae</taxon>
        <taxon>Flavilitoribacter</taxon>
    </lineage>
</organism>
<evidence type="ECO:0000256" key="1">
    <source>
        <dbReference type="ARBA" id="ARBA00004442"/>
    </source>
</evidence>
<name>A0A2D0NC06_FLAN2</name>
<feature type="compositionally biased region" description="Basic and acidic residues" evidence="4">
    <location>
        <begin position="800"/>
        <end position="811"/>
    </location>
</feature>
<evidence type="ECO:0000259" key="5">
    <source>
        <dbReference type="Pfam" id="PF07715"/>
    </source>
</evidence>
<evidence type="ECO:0000313" key="7">
    <source>
        <dbReference type="EMBL" id="PHN05908.1"/>
    </source>
</evidence>
<dbReference type="SUPFAM" id="SSF49464">
    <property type="entry name" value="Carboxypeptidase regulatory domain-like"/>
    <property type="match status" value="1"/>
</dbReference>
<dbReference type="Pfam" id="PF14905">
    <property type="entry name" value="OMP_b-brl_3"/>
    <property type="match status" value="1"/>
</dbReference>
<dbReference type="GO" id="GO:0009279">
    <property type="term" value="C:cell outer membrane"/>
    <property type="evidence" value="ECO:0007669"/>
    <property type="project" value="UniProtKB-SubCell"/>
</dbReference>
<dbReference type="Gene3D" id="2.40.170.20">
    <property type="entry name" value="TonB-dependent receptor, beta-barrel domain"/>
    <property type="match status" value="1"/>
</dbReference>
<dbReference type="InterPro" id="IPR008969">
    <property type="entry name" value="CarboxyPept-like_regulatory"/>
</dbReference>
<gene>
    <name evidence="7" type="ORF">CRP01_13075</name>
</gene>
<dbReference type="InterPro" id="IPR012910">
    <property type="entry name" value="Plug_dom"/>
</dbReference>
<dbReference type="InterPro" id="IPR041700">
    <property type="entry name" value="OMP_b-brl_3"/>
</dbReference>